<feature type="non-terminal residue" evidence="1">
    <location>
        <position position="1"/>
    </location>
</feature>
<dbReference type="AlphaFoldDB" id="A0A699VE11"/>
<dbReference type="EMBL" id="BKCJ011439194">
    <property type="protein sequence ID" value="GFD33782.1"/>
    <property type="molecule type" value="Genomic_DNA"/>
</dbReference>
<organism evidence="1">
    <name type="scientific">Tanacetum cinerariifolium</name>
    <name type="common">Dalmatian daisy</name>
    <name type="synonym">Chrysanthemum cinerariifolium</name>
    <dbReference type="NCBI Taxonomy" id="118510"/>
    <lineage>
        <taxon>Eukaryota</taxon>
        <taxon>Viridiplantae</taxon>
        <taxon>Streptophyta</taxon>
        <taxon>Embryophyta</taxon>
        <taxon>Tracheophyta</taxon>
        <taxon>Spermatophyta</taxon>
        <taxon>Magnoliopsida</taxon>
        <taxon>eudicotyledons</taxon>
        <taxon>Gunneridae</taxon>
        <taxon>Pentapetalae</taxon>
        <taxon>asterids</taxon>
        <taxon>campanulids</taxon>
        <taxon>Asterales</taxon>
        <taxon>Asteraceae</taxon>
        <taxon>Asteroideae</taxon>
        <taxon>Anthemideae</taxon>
        <taxon>Anthemidinae</taxon>
        <taxon>Tanacetum</taxon>
    </lineage>
</organism>
<reference evidence="1" key="1">
    <citation type="journal article" date="2019" name="Sci. Rep.">
        <title>Draft genome of Tanacetum cinerariifolium, the natural source of mosquito coil.</title>
        <authorList>
            <person name="Yamashiro T."/>
            <person name="Shiraishi A."/>
            <person name="Satake H."/>
            <person name="Nakayama K."/>
        </authorList>
    </citation>
    <scope>NUCLEOTIDE SEQUENCE</scope>
</reference>
<accession>A0A699VE11</accession>
<protein>
    <submittedName>
        <fullName evidence="1">Uncharacterized protein</fullName>
    </submittedName>
</protein>
<proteinExistence type="predicted"/>
<sequence>DIPLLVVIALASPFGFGIVLLGRELEVDGLL</sequence>
<name>A0A699VE11_TANCI</name>
<comment type="caution">
    <text evidence="1">The sequence shown here is derived from an EMBL/GenBank/DDBJ whole genome shotgun (WGS) entry which is preliminary data.</text>
</comment>
<gene>
    <name evidence="1" type="ORF">Tci_905751</name>
</gene>
<evidence type="ECO:0000313" key="1">
    <source>
        <dbReference type="EMBL" id="GFD33782.1"/>
    </source>
</evidence>